<dbReference type="Proteomes" id="UP000580856">
    <property type="component" value="Unassembled WGS sequence"/>
</dbReference>
<dbReference type="FunFam" id="3.40.1390.30:FF:000001">
    <property type="entry name" value="GTP cyclohydrolase 1 type 2"/>
    <property type="match status" value="1"/>
</dbReference>
<dbReference type="GO" id="GO:0046872">
    <property type="term" value="F:metal ion binding"/>
    <property type="evidence" value="ECO:0007669"/>
    <property type="project" value="UniProtKB-KW"/>
</dbReference>
<feature type="binding site" evidence="5">
    <location>
        <position position="102"/>
    </location>
    <ligand>
        <name>a divalent metal cation</name>
        <dbReference type="ChEBI" id="CHEBI:60240"/>
        <label>1</label>
    </ligand>
</feature>
<dbReference type="Gene3D" id="3.40.1390.30">
    <property type="entry name" value="NIF3 (NGG1p interacting factor 3)-like"/>
    <property type="match status" value="2"/>
</dbReference>
<comment type="subunit">
    <text evidence="2">Homohexamer.</text>
</comment>
<dbReference type="InterPro" id="IPR002678">
    <property type="entry name" value="DUF34/NIF3"/>
</dbReference>
<evidence type="ECO:0000313" key="6">
    <source>
        <dbReference type="EMBL" id="NJB66929.1"/>
    </source>
</evidence>
<evidence type="ECO:0000256" key="1">
    <source>
        <dbReference type="ARBA" id="ARBA00006964"/>
    </source>
</evidence>
<gene>
    <name evidence="6" type="ORF">GGQ74_000569</name>
</gene>
<evidence type="ECO:0000313" key="7">
    <source>
        <dbReference type="Proteomes" id="UP000580856"/>
    </source>
</evidence>
<dbReference type="NCBIfam" id="TIGR00486">
    <property type="entry name" value="YbgI_SA1388"/>
    <property type="match status" value="1"/>
</dbReference>
<accession>A0A846QQI1</accession>
<sequence>MNVRELIACIEEMAPVSGAAPWDKSGVQIAGTIGDIERIAVTIDPSPAAMAEALEWNADFILTHHPLYMEPKPLDRPGFFLDVARQTLTRGTWLYAAHTSLDVRPEGPAGWLARELELDEPRVMEQTDPGNPMVGFGLVGRLPAPMGWDAFADRLGACVERDFWVTTGQIPERIDSVAYCTGSGGSLIPAAEASGAQVYITGDIKYHQALESNIFIIDVGHFSLEETMTRILAETLASRLSGRHDAEVRFFPGREPFALRAGR</sequence>
<dbReference type="InterPro" id="IPR036069">
    <property type="entry name" value="DUF34/NIF3_sf"/>
</dbReference>
<evidence type="ECO:0000256" key="2">
    <source>
        <dbReference type="ARBA" id="ARBA00011643"/>
    </source>
</evidence>
<dbReference type="GO" id="GO:0005737">
    <property type="term" value="C:cytoplasm"/>
    <property type="evidence" value="ECO:0007669"/>
    <property type="project" value="TreeGrafter"/>
</dbReference>
<evidence type="ECO:0000256" key="5">
    <source>
        <dbReference type="PIRSR" id="PIRSR602678-1"/>
    </source>
</evidence>
<dbReference type="EMBL" id="JAATJA010000001">
    <property type="protein sequence ID" value="NJB66929.1"/>
    <property type="molecule type" value="Genomic_DNA"/>
</dbReference>
<feature type="binding site" evidence="5">
    <location>
        <position position="225"/>
    </location>
    <ligand>
        <name>a divalent metal cation</name>
        <dbReference type="ChEBI" id="CHEBI:60240"/>
        <label>1</label>
    </ligand>
</feature>
<dbReference type="Pfam" id="PF01784">
    <property type="entry name" value="DUF34_NIF3"/>
    <property type="match status" value="1"/>
</dbReference>
<dbReference type="SUPFAM" id="SSF102705">
    <property type="entry name" value="NIF3 (NGG1p interacting factor 3)-like"/>
    <property type="match status" value="1"/>
</dbReference>
<feature type="binding site" evidence="5">
    <location>
        <position position="221"/>
    </location>
    <ligand>
        <name>a divalent metal cation</name>
        <dbReference type="ChEBI" id="CHEBI:60240"/>
        <label>1</label>
    </ligand>
</feature>
<keyword evidence="7" id="KW-1185">Reference proteome</keyword>
<evidence type="ECO:0000256" key="3">
    <source>
        <dbReference type="ARBA" id="ARBA00022112"/>
    </source>
</evidence>
<dbReference type="PANTHER" id="PTHR13799">
    <property type="entry name" value="NGG1 INTERACTING FACTOR 3"/>
    <property type="match status" value="1"/>
</dbReference>
<feature type="binding site" evidence="5">
    <location>
        <position position="65"/>
    </location>
    <ligand>
        <name>a divalent metal cation</name>
        <dbReference type="ChEBI" id="CHEBI:60240"/>
        <label>1</label>
    </ligand>
</feature>
<name>A0A846QQI1_9BACT</name>
<evidence type="ECO:0000256" key="4">
    <source>
        <dbReference type="ARBA" id="ARBA00022723"/>
    </source>
</evidence>
<comment type="caution">
    <text evidence="6">The sequence shown here is derived from an EMBL/GenBank/DDBJ whole genome shotgun (WGS) entry which is preliminary data.</text>
</comment>
<reference evidence="6 7" key="1">
    <citation type="submission" date="2020-03" db="EMBL/GenBank/DDBJ databases">
        <title>Genomic Encyclopedia of Type Strains, Phase IV (KMG-IV): sequencing the most valuable type-strain genomes for metagenomic binning, comparative biology and taxonomic classification.</title>
        <authorList>
            <person name="Goeker M."/>
        </authorList>
    </citation>
    <scope>NUCLEOTIDE SEQUENCE [LARGE SCALE GENOMIC DNA]</scope>
    <source>
        <strain evidence="6 7">DSM 24233</strain>
    </source>
</reference>
<dbReference type="PANTHER" id="PTHR13799:SF14">
    <property type="entry name" value="GTP CYCLOHYDROLASE 1 TYPE 2 HOMOLOG"/>
    <property type="match status" value="1"/>
</dbReference>
<dbReference type="RefSeq" id="WP_167940024.1">
    <property type="nucleotide sequence ID" value="NZ_JAATJA010000001.1"/>
</dbReference>
<keyword evidence="4 5" id="KW-0479">Metal-binding</keyword>
<feature type="binding site" evidence="5">
    <location>
        <position position="64"/>
    </location>
    <ligand>
        <name>a divalent metal cation</name>
        <dbReference type="ChEBI" id="CHEBI:60240"/>
        <label>2</label>
    </ligand>
</feature>
<comment type="similarity">
    <text evidence="1">Belongs to the GTP cyclohydrolase I type 2/NIF3 family.</text>
</comment>
<dbReference type="AlphaFoldDB" id="A0A846QQI1"/>
<proteinExistence type="inferred from homology"/>
<protein>
    <recommendedName>
        <fullName evidence="3">GTP cyclohydrolase 1 type 2 homolog</fullName>
    </recommendedName>
</protein>
<organism evidence="6 7">
    <name type="scientific">Desulfobaculum xiamenense</name>
    <dbReference type="NCBI Taxonomy" id="995050"/>
    <lineage>
        <taxon>Bacteria</taxon>
        <taxon>Pseudomonadati</taxon>
        <taxon>Thermodesulfobacteriota</taxon>
        <taxon>Desulfovibrionia</taxon>
        <taxon>Desulfovibrionales</taxon>
        <taxon>Desulfovibrionaceae</taxon>
        <taxon>Desulfobaculum</taxon>
    </lineage>
</organism>